<dbReference type="Pfam" id="PF01313">
    <property type="entry name" value="Bac_export_3"/>
    <property type="match status" value="1"/>
</dbReference>
<accession>A0A1L7AHC7</accession>
<comment type="subcellular location">
    <subcellularLocation>
        <location evidence="1">Cell membrane</location>
        <topology evidence="1">Multi-pass membrane protein</topology>
    </subcellularLocation>
</comment>
<keyword evidence="8" id="KW-0969">Cilium</keyword>
<feature type="transmembrane region" description="Helical" evidence="7">
    <location>
        <begin position="51"/>
        <end position="71"/>
    </location>
</feature>
<evidence type="ECO:0000256" key="4">
    <source>
        <dbReference type="ARBA" id="ARBA00022692"/>
    </source>
</evidence>
<evidence type="ECO:0000256" key="3">
    <source>
        <dbReference type="ARBA" id="ARBA00022475"/>
    </source>
</evidence>
<dbReference type="GO" id="GO:0005886">
    <property type="term" value="C:plasma membrane"/>
    <property type="evidence" value="ECO:0007669"/>
    <property type="project" value="UniProtKB-SubCell"/>
</dbReference>
<comment type="similarity">
    <text evidence="2">Belongs to the FliQ/MopD/SpaQ family.</text>
</comment>
<dbReference type="eggNOG" id="COG1987">
    <property type="taxonomic scope" value="Bacteria"/>
</dbReference>
<protein>
    <submittedName>
        <fullName evidence="8">Flagellar biosynthetic protein FliQ</fullName>
    </submittedName>
</protein>
<dbReference type="EMBL" id="CP015583">
    <property type="protein sequence ID" value="APT58197.1"/>
    <property type="molecule type" value="Genomic_DNA"/>
</dbReference>
<evidence type="ECO:0000313" key="8">
    <source>
        <dbReference type="EMBL" id="APT58197.1"/>
    </source>
</evidence>
<keyword evidence="4 7" id="KW-0812">Transmembrane</keyword>
<keyword evidence="6 7" id="KW-0472">Membrane</keyword>
<dbReference type="PIRSF" id="PIRSF004669">
    <property type="entry name" value="FliQ"/>
    <property type="match status" value="1"/>
</dbReference>
<dbReference type="InterPro" id="IPR002191">
    <property type="entry name" value="Bac_export_3"/>
</dbReference>
<name>A0A1L7AHC7_9PROT</name>
<keyword evidence="3" id="KW-1003">Cell membrane</keyword>
<evidence type="ECO:0000256" key="5">
    <source>
        <dbReference type="ARBA" id="ARBA00022989"/>
    </source>
</evidence>
<dbReference type="STRING" id="257708.RGI145_14860"/>
<feature type="transmembrane region" description="Helical" evidence="7">
    <location>
        <begin position="15"/>
        <end position="39"/>
    </location>
</feature>
<evidence type="ECO:0000256" key="7">
    <source>
        <dbReference type="SAM" id="Phobius"/>
    </source>
</evidence>
<sequence>MVESEILSAALRESMWVAVQLAAPLLGGILLVGLAVALFQAMTQVQEASLAFLPKLAVCGGALLILGPFMVDALQNYAATLFDQMVALGGAH</sequence>
<keyword evidence="5 7" id="KW-1133">Transmembrane helix</keyword>
<proteinExistence type="inferred from homology"/>
<dbReference type="AlphaFoldDB" id="A0A1L7AHC7"/>
<gene>
    <name evidence="8" type="ORF">RGI145_14860</name>
</gene>
<reference evidence="8 9" key="1">
    <citation type="submission" date="2016-05" db="EMBL/GenBank/DDBJ databases">
        <title>Complete Genome and Methylome Analysis of Psychrotrophic Bacterial Isolates from Antarctic Lake Untersee.</title>
        <authorList>
            <person name="Fomenkov A."/>
            <person name="Akimov V.N."/>
            <person name="Vasilyeva L.V."/>
            <person name="Andersen D."/>
            <person name="Vincze T."/>
            <person name="Roberts R.J."/>
        </authorList>
    </citation>
    <scope>NUCLEOTIDE SEQUENCE [LARGE SCALE GENOMIC DNA]</scope>
    <source>
        <strain evidence="8 9">U14-5</strain>
    </source>
</reference>
<evidence type="ECO:0000256" key="6">
    <source>
        <dbReference type="ARBA" id="ARBA00023136"/>
    </source>
</evidence>
<dbReference type="PANTHER" id="PTHR34040:SF2">
    <property type="entry name" value="FLAGELLAR BIOSYNTHETIC PROTEIN FLIQ"/>
    <property type="match status" value="1"/>
</dbReference>
<evidence type="ECO:0000313" key="9">
    <source>
        <dbReference type="Proteomes" id="UP000185494"/>
    </source>
</evidence>
<dbReference type="PRINTS" id="PR00952">
    <property type="entry name" value="TYPE3IMQPROT"/>
</dbReference>
<dbReference type="KEGG" id="rgi:RGI145_14860"/>
<dbReference type="PANTHER" id="PTHR34040">
    <property type="entry name" value="FLAGELLAR BIOSYNTHETIC PROTEIN FLIQ"/>
    <property type="match status" value="1"/>
</dbReference>
<keyword evidence="8" id="KW-0282">Flagellum</keyword>
<dbReference type="Proteomes" id="UP000185494">
    <property type="component" value="Chromosome 1"/>
</dbReference>
<organism evidence="8 9">
    <name type="scientific">Roseomonas gilardii</name>
    <dbReference type="NCBI Taxonomy" id="257708"/>
    <lineage>
        <taxon>Bacteria</taxon>
        <taxon>Pseudomonadati</taxon>
        <taxon>Pseudomonadota</taxon>
        <taxon>Alphaproteobacteria</taxon>
        <taxon>Acetobacterales</taxon>
        <taxon>Roseomonadaceae</taxon>
        <taxon>Roseomonas</taxon>
    </lineage>
</organism>
<evidence type="ECO:0000256" key="1">
    <source>
        <dbReference type="ARBA" id="ARBA00004651"/>
    </source>
</evidence>
<keyword evidence="8" id="KW-0966">Cell projection</keyword>
<evidence type="ECO:0000256" key="2">
    <source>
        <dbReference type="ARBA" id="ARBA00006156"/>
    </source>
</evidence>
<dbReference type="GO" id="GO:0009306">
    <property type="term" value="P:protein secretion"/>
    <property type="evidence" value="ECO:0007669"/>
    <property type="project" value="InterPro"/>
</dbReference>